<dbReference type="Proteomes" id="UP000830055">
    <property type="component" value="Chromosome"/>
</dbReference>
<dbReference type="InterPro" id="IPR003607">
    <property type="entry name" value="HD/PDEase_dom"/>
</dbReference>
<dbReference type="PROSITE" id="PS51831">
    <property type="entry name" value="HD"/>
    <property type="match status" value="1"/>
</dbReference>
<dbReference type="InterPro" id="IPR006674">
    <property type="entry name" value="HD_domain"/>
</dbReference>
<accession>A0ABM7WE07</accession>
<protein>
    <submittedName>
        <fullName evidence="3">Cyclic diguanylate phosphodiesterase</fullName>
    </submittedName>
</protein>
<dbReference type="Pfam" id="PF13487">
    <property type="entry name" value="HD_5"/>
    <property type="match status" value="1"/>
</dbReference>
<dbReference type="PANTHER" id="PTHR43155">
    <property type="entry name" value="CYCLIC DI-GMP PHOSPHODIESTERASE PA4108-RELATED"/>
    <property type="match status" value="1"/>
</dbReference>
<feature type="domain" description="HD" evidence="1">
    <location>
        <begin position="226"/>
        <end position="349"/>
    </location>
</feature>
<dbReference type="PROSITE" id="PS51832">
    <property type="entry name" value="HD_GYP"/>
    <property type="match status" value="1"/>
</dbReference>
<sequence>MFDQLNTVLILLCRAISTRKLYFSDHPKVLALAAGFIEKLQTFCRDANLDKLFIGIVDNTLVFEGRNLVGPSIVGRQLIQFAEKLRCGGFSFSAQTSQAEFSALLDLSVDLKLPVESIKQARELLVANNIFTIEIAHHYVGSSGAMTREQRTVWQGQDTGDFLYSPTLIYQALFDSVAQTHGDVVLGQDIDIDNTRSVSEYMLHFTKAHFSDMMQHVHYPDYDSYTVGHSVRVAALAVFLGNAFNWSEEMLLALGTAGLLHDIGKSKVSEQILYKPGKLTKDEFAEIMAHSRIGAEILLAHKDSSPLDIAAAWGHHIRHDGTGYPRQPDWAVRHPITSLLQICDAFEALTAARPYKPALSPHVAYGIMLRDKGGFHPTMLASFISVIGLYPPGTMVRLSDGSRGLVMLSGPRIDRPRIKITKAPDGTELSGADYYQINLAAGEHRSLQVEELLLNEALF</sequence>
<dbReference type="EMBL" id="AP025516">
    <property type="protein sequence ID" value="BDD89242.1"/>
    <property type="molecule type" value="Genomic_DNA"/>
</dbReference>
<name>A0ABM7WE07_9BACT</name>
<dbReference type="Gene3D" id="1.10.3210.10">
    <property type="entry name" value="Hypothetical protein af1432"/>
    <property type="match status" value="1"/>
</dbReference>
<dbReference type="PANTHER" id="PTHR43155:SF2">
    <property type="entry name" value="CYCLIC DI-GMP PHOSPHODIESTERASE PA4108"/>
    <property type="match status" value="1"/>
</dbReference>
<organism evidence="3 4">
    <name type="scientific">Desulfofustis limnaeus</name>
    <dbReference type="NCBI Taxonomy" id="2740163"/>
    <lineage>
        <taxon>Bacteria</taxon>
        <taxon>Pseudomonadati</taxon>
        <taxon>Thermodesulfobacteriota</taxon>
        <taxon>Desulfobulbia</taxon>
        <taxon>Desulfobulbales</taxon>
        <taxon>Desulfocapsaceae</taxon>
        <taxon>Desulfofustis</taxon>
    </lineage>
</organism>
<reference evidence="3 4" key="1">
    <citation type="submission" date="2022-01" db="EMBL/GenBank/DDBJ databases">
        <title>Desulfofustis limnae sp. nov., a novel mesophilic sulfate-reducing bacterium isolated from marsh soil.</title>
        <authorList>
            <person name="Watanabe M."/>
            <person name="Takahashi A."/>
            <person name="Kojima H."/>
            <person name="Fukui M."/>
        </authorList>
    </citation>
    <scope>NUCLEOTIDE SEQUENCE [LARGE SCALE GENOMIC DNA]</scope>
    <source>
        <strain evidence="3 4">PPLL</strain>
    </source>
</reference>
<evidence type="ECO:0000313" key="4">
    <source>
        <dbReference type="Proteomes" id="UP000830055"/>
    </source>
</evidence>
<evidence type="ECO:0000259" key="1">
    <source>
        <dbReference type="PROSITE" id="PS51831"/>
    </source>
</evidence>
<dbReference type="InterPro" id="IPR037522">
    <property type="entry name" value="HD_GYP_dom"/>
</dbReference>
<dbReference type="RefSeq" id="WP_284152553.1">
    <property type="nucleotide sequence ID" value="NZ_AP025516.1"/>
</dbReference>
<dbReference type="SMART" id="SM00471">
    <property type="entry name" value="HDc"/>
    <property type="match status" value="1"/>
</dbReference>
<proteinExistence type="predicted"/>
<dbReference type="SUPFAM" id="SSF109604">
    <property type="entry name" value="HD-domain/PDEase-like"/>
    <property type="match status" value="1"/>
</dbReference>
<gene>
    <name evidence="3" type="ORF">DPPLL_36070</name>
</gene>
<feature type="domain" description="HD-GYP" evidence="2">
    <location>
        <begin position="205"/>
        <end position="400"/>
    </location>
</feature>
<keyword evidence="4" id="KW-1185">Reference proteome</keyword>
<evidence type="ECO:0000313" key="3">
    <source>
        <dbReference type="EMBL" id="BDD89242.1"/>
    </source>
</evidence>
<dbReference type="CDD" id="cd00077">
    <property type="entry name" value="HDc"/>
    <property type="match status" value="1"/>
</dbReference>
<evidence type="ECO:0000259" key="2">
    <source>
        <dbReference type="PROSITE" id="PS51832"/>
    </source>
</evidence>